<dbReference type="SUPFAM" id="SSF55486">
    <property type="entry name" value="Metalloproteases ('zincins'), catalytic domain"/>
    <property type="match status" value="1"/>
</dbReference>
<dbReference type="KEGG" id="hgn:E6W36_12055"/>
<dbReference type="InterPro" id="IPR024079">
    <property type="entry name" value="MetalloPept_cat_dom_sf"/>
</dbReference>
<gene>
    <name evidence="3" type="ORF">E6W36_12055</name>
</gene>
<dbReference type="NCBIfam" id="TIGR02595">
    <property type="entry name" value="PEP_CTERM"/>
    <property type="match status" value="1"/>
</dbReference>
<keyword evidence="4" id="KW-1185">Reference proteome</keyword>
<accession>A0A4D7C4I7</accession>
<dbReference type="GO" id="GO:0008237">
    <property type="term" value="F:metallopeptidase activity"/>
    <property type="evidence" value="ECO:0007669"/>
    <property type="project" value="InterPro"/>
</dbReference>
<dbReference type="Gene3D" id="3.40.390.10">
    <property type="entry name" value="Collagenase (Catalytic Domain)"/>
    <property type="match status" value="1"/>
</dbReference>
<evidence type="ECO:0000313" key="4">
    <source>
        <dbReference type="Proteomes" id="UP000298714"/>
    </source>
</evidence>
<feature type="domain" description="Ice-binding protein C-terminal" evidence="2">
    <location>
        <begin position="461"/>
        <end position="484"/>
    </location>
</feature>
<name>A0A4D7C4I7_9SPHN</name>
<dbReference type="EMBL" id="CP039704">
    <property type="protein sequence ID" value="QCI79981.1"/>
    <property type="molecule type" value="Genomic_DNA"/>
</dbReference>
<proteinExistence type="predicted"/>
<feature type="signal peptide" evidence="1">
    <location>
        <begin position="1"/>
        <end position="29"/>
    </location>
</feature>
<keyword evidence="1" id="KW-0732">Signal</keyword>
<evidence type="ECO:0000313" key="3">
    <source>
        <dbReference type="EMBL" id="QCI79981.1"/>
    </source>
</evidence>
<protein>
    <submittedName>
        <fullName evidence="3">PEP-CTERM sorting domain-containing protein</fullName>
    </submittedName>
</protein>
<dbReference type="NCBIfam" id="NF038122">
    <property type="entry name" value="metallo_LGF"/>
    <property type="match status" value="1"/>
</dbReference>
<organism evidence="3 4">
    <name type="scientific">Hankyongella ginsenosidimutans</name>
    <dbReference type="NCBI Taxonomy" id="1763828"/>
    <lineage>
        <taxon>Bacteria</taxon>
        <taxon>Pseudomonadati</taxon>
        <taxon>Pseudomonadota</taxon>
        <taxon>Alphaproteobacteria</taxon>
        <taxon>Sphingomonadales</taxon>
        <taxon>Sphingomonadaceae</taxon>
        <taxon>Hankyongella</taxon>
    </lineage>
</organism>
<feature type="chain" id="PRO_5020394970" evidence="1">
    <location>
        <begin position="30"/>
        <end position="486"/>
    </location>
</feature>
<dbReference type="AlphaFoldDB" id="A0A4D7C4I7"/>
<dbReference type="InterPro" id="IPR013424">
    <property type="entry name" value="Ice-binding_C"/>
</dbReference>
<dbReference type="Proteomes" id="UP000298714">
    <property type="component" value="Chromosome"/>
</dbReference>
<sequence length="486" mass="51269">MQKGFTKSLKMLGASAVAMATLGAAQAHAVAFDFTFNFGNTVDAATRAQVETAYRTAAQFWSDRLGDNITVKLSAGFASLGPNILGQTGSRRVDVTYADVRNALIADATTVADQTAVANLPTGDTLSFFHNARGVDTGSNVVGGSLDQIKNDIEVITGDKVSTDGNGRLLNVPANNSPDGVISRNELRAQGIILNDGSNGQTFDNQVQFVNTANLKALGFDVSSLGADPNGFDGTITFNSDFTFDLDRSDGITSGTTDFVAVATHEIGHALGFVSGVDFVDIVTGRGPFSGFFGPDQNQIDPLGSFTSVLDLFRYSNLSFDDNGQFIGFDYTTGLGLDGDTLTNDQFISLNAGGIPLDVPYFSIDGGKTRIQAFSSGSFNGIGFTVATCDGFILVPGDACDGVLGSVNVAPYQASHFIETFLFDESLGLPVSILDPSFPRNRTFDPTDLDYLAFDVIGYNQVPEPGSLLLLGAGIAGVAMARRRRR</sequence>
<dbReference type="Pfam" id="PF07589">
    <property type="entry name" value="PEP-CTERM"/>
    <property type="match status" value="1"/>
</dbReference>
<reference evidence="4" key="1">
    <citation type="submission" date="2019-04" db="EMBL/GenBank/DDBJ databases">
        <title>Complete genome sequence of Sphingomonas sp. W1-2-3.</title>
        <authorList>
            <person name="Im W.T."/>
        </authorList>
    </citation>
    <scope>NUCLEOTIDE SEQUENCE [LARGE SCALE GENOMIC DNA]</scope>
    <source>
        <strain evidence="4">W1-2-3</strain>
    </source>
</reference>
<evidence type="ECO:0000256" key="1">
    <source>
        <dbReference type="SAM" id="SignalP"/>
    </source>
</evidence>
<evidence type="ECO:0000259" key="2">
    <source>
        <dbReference type="Pfam" id="PF07589"/>
    </source>
</evidence>
<dbReference type="RefSeq" id="WP_222872834.1">
    <property type="nucleotide sequence ID" value="NZ_CP039704.1"/>
</dbReference>